<dbReference type="SMART" id="SM00589">
    <property type="entry name" value="PRY"/>
    <property type="match status" value="1"/>
</dbReference>
<dbReference type="GO" id="GO:0005576">
    <property type="term" value="C:extracellular region"/>
    <property type="evidence" value="ECO:0007669"/>
    <property type="project" value="UniProtKB-SubCell"/>
</dbReference>
<evidence type="ECO:0000256" key="5">
    <source>
        <dbReference type="ARBA" id="ARBA00022735"/>
    </source>
</evidence>
<keyword evidence="5" id="KW-0354">Hemolysis</keyword>
<feature type="domain" description="B30.2/SPRY" evidence="7">
    <location>
        <begin position="502"/>
        <end position="709"/>
    </location>
</feature>
<reference evidence="8" key="1">
    <citation type="submission" date="2025-08" db="UniProtKB">
        <authorList>
            <consortium name="Ensembl"/>
        </authorList>
    </citation>
    <scope>IDENTIFICATION</scope>
</reference>
<keyword evidence="6" id="KW-0204">Cytolysis</keyword>
<comment type="similarity">
    <text evidence="2">Belongs to the SNTX/VTX toxin family.</text>
</comment>
<keyword evidence="9" id="KW-1185">Reference proteome</keyword>
<dbReference type="InterPro" id="IPR013320">
    <property type="entry name" value="ConA-like_dom_sf"/>
</dbReference>
<evidence type="ECO:0000259" key="7">
    <source>
        <dbReference type="PROSITE" id="PS50188"/>
    </source>
</evidence>
<dbReference type="Pfam" id="PF21109">
    <property type="entry name" value="Stonustoxin_helical"/>
    <property type="match status" value="1"/>
</dbReference>
<dbReference type="InterPro" id="IPR048997">
    <property type="entry name" value="Stonustoxin-like_helical"/>
</dbReference>
<dbReference type="InterPro" id="IPR052090">
    <property type="entry name" value="Cytolytic_pore-forming_toxin"/>
</dbReference>
<organism evidence="8 9">
    <name type="scientific">Sander lucioperca</name>
    <name type="common">Pike-perch</name>
    <name type="synonym">Perca lucioperca</name>
    <dbReference type="NCBI Taxonomy" id="283035"/>
    <lineage>
        <taxon>Eukaryota</taxon>
        <taxon>Metazoa</taxon>
        <taxon>Chordata</taxon>
        <taxon>Craniata</taxon>
        <taxon>Vertebrata</taxon>
        <taxon>Euteleostomi</taxon>
        <taxon>Actinopterygii</taxon>
        <taxon>Neopterygii</taxon>
        <taxon>Teleostei</taxon>
        <taxon>Neoteleostei</taxon>
        <taxon>Acanthomorphata</taxon>
        <taxon>Eupercaria</taxon>
        <taxon>Perciformes</taxon>
        <taxon>Percoidei</taxon>
        <taxon>Percidae</taxon>
        <taxon>Luciopercinae</taxon>
        <taxon>Sander</taxon>
    </lineage>
</organism>
<keyword evidence="4" id="KW-0800">Toxin</keyword>
<name>A0A8C9YYT0_SANLU</name>
<dbReference type="InterPro" id="IPR003877">
    <property type="entry name" value="SPRY_dom"/>
</dbReference>
<dbReference type="PANTHER" id="PTHR31594">
    <property type="entry name" value="AIG1-TYPE G DOMAIN-CONTAINING PROTEIN"/>
    <property type="match status" value="1"/>
</dbReference>
<dbReference type="InterPro" id="IPR043136">
    <property type="entry name" value="B30.2/SPRY_sf"/>
</dbReference>
<evidence type="ECO:0000313" key="9">
    <source>
        <dbReference type="Proteomes" id="UP000694568"/>
    </source>
</evidence>
<evidence type="ECO:0000256" key="2">
    <source>
        <dbReference type="ARBA" id="ARBA00006480"/>
    </source>
</evidence>
<dbReference type="SUPFAM" id="SSF49899">
    <property type="entry name" value="Concanavalin A-like lectins/glucanases"/>
    <property type="match status" value="1"/>
</dbReference>
<dbReference type="GO" id="GO:0031640">
    <property type="term" value="P:killing of cells of another organism"/>
    <property type="evidence" value="ECO:0007669"/>
    <property type="project" value="UniProtKB-KW"/>
</dbReference>
<dbReference type="Pfam" id="PF00622">
    <property type="entry name" value="SPRY"/>
    <property type="match status" value="1"/>
</dbReference>
<gene>
    <name evidence="8" type="primary">LOC116061067</name>
</gene>
<dbReference type="GO" id="GO:0090729">
    <property type="term" value="F:toxin activity"/>
    <property type="evidence" value="ECO:0007669"/>
    <property type="project" value="UniProtKB-KW"/>
</dbReference>
<dbReference type="Ensembl" id="ENSSLUT00000030237.1">
    <property type="protein sequence ID" value="ENSSLUP00000029302.1"/>
    <property type="gene ID" value="ENSSLUG00000013176.1"/>
</dbReference>
<evidence type="ECO:0000256" key="1">
    <source>
        <dbReference type="ARBA" id="ARBA00004613"/>
    </source>
</evidence>
<evidence type="ECO:0000256" key="3">
    <source>
        <dbReference type="ARBA" id="ARBA00022525"/>
    </source>
</evidence>
<evidence type="ECO:0000256" key="6">
    <source>
        <dbReference type="ARBA" id="ARBA00022852"/>
    </source>
</evidence>
<proteinExistence type="inferred from homology"/>
<dbReference type="InterPro" id="IPR040581">
    <property type="entry name" value="Thioredoxin_11"/>
</dbReference>
<dbReference type="Gene3D" id="2.60.120.920">
    <property type="match status" value="1"/>
</dbReference>
<dbReference type="PRINTS" id="PR01407">
    <property type="entry name" value="BUTYPHLNCDUF"/>
</dbReference>
<keyword evidence="3" id="KW-0964">Secreted</keyword>
<protein>
    <recommendedName>
        <fullName evidence="7">B30.2/SPRY domain-containing protein</fullName>
    </recommendedName>
</protein>
<dbReference type="InterPro" id="IPR003879">
    <property type="entry name" value="Butyrophylin_SPRY"/>
</dbReference>
<dbReference type="PANTHER" id="PTHR31594:SF16">
    <property type="entry name" value="SI:CH211-281L24.3"/>
    <property type="match status" value="1"/>
</dbReference>
<comment type="subcellular location">
    <subcellularLocation>
        <location evidence="1">Secreted</location>
    </subcellularLocation>
</comment>
<dbReference type="Pfam" id="PF18078">
    <property type="entry name" value="Thioredoxin_11"/>
    <property type="match status" value="1"/>
</dbReference>
<dbReference type="PROSITE" id="PS50188">
    <property type="entry name" value="B302_SPRY"/>
    <property type="match status" value="1"/>
</dbReference>
<dbReference type="InterPro" id="IPR056072">
    <property type="entry name" value="SNTX_MACPF/CDC-like_dom"/>
</dbReference>
<dbReference type="AlphaFoldDB" id="A0A8C9YYT0"/>
<dbReference type="InterPro" id="IPR006574">
    <property type="entry name" value="PRY"/>
</dbReference>
<reference evidence="8" key="2">
    <citation type="submission" date="2025-09" db="UniProtKB">
        <authorList>
            <consortium name="Ensembl"/>
        </authorList>
    </citation>
    <scope>IDENTIFICATION</scope>
</reference>
<evidence type="ECO:0000256" key="4">
    <source>
        <dbReference type="ARBA" id="ARBA00022656"/>
    </source>
</evidence>
<dbReference type="Proteomes" id="UP000694568">
    <property type="component" value="Unplaced"/>
</dbReference>
<dbReference type="Pfam" id="PF24674">
    <property type="entry name" value="MACPF_SNTX"/>
    <property type="match status" value="1"/>
</dbReference>
<dbReference type="SMART" id="SM00449">
    <property type="entry name" value="SPRY"/>
    <property type="match status" value="1"/>
</dbReference>
<dbReference type="CDD" id="cd16040">
    <property type="entry name" value="SPRY_PRY_SNTX"/>
    <property type="match status" value="1"/>
</dbReference>
<sequence>MASDNKNVAALGRPFTLGMLYDARKDELIPGLTLWDIKTLQGKIKESPQHSSAFDMAASDSTESKCSLLDVEASLKASFLGGLIEVEGSAKYLNDQKKFHNQSRVTLQYKATTNFKQLMIEQLTMQTQQMDVIKKSSATHVVTGILYGTNAFFVFDSEKLEASSVQDIQGSMRAVIKKIPSFDFEGQVKLNLTDEEKALTQKFSCKFYGDFILESNPATFEEAVNTYVQLPKLLGEKGEKAVPVQVWLMPLKNFNPKAAELKKEITNRLVRKAQDNLDDLRKIRMRCNDSLEDEVVDHFPVIEEELSTFQKSCGNYAFNLEQALAKNLPSIREGKEDESSLNKHFEDRDKSPFSQEKLTKWLDRKEREINVIKACVDIMEGTKIVPNQSELDRQVLALGVEDVLCFVFTSVERGDTDLDVMADYLHFPKLGSTNEDPWYYSDEIVTKMREKAKAFHQIANPLKNNSRFRFLIAAIANKNYTGATIYHYRNSILVTEDFSKPVLPPVDTITNRRQLIWYACDLNLDPNTANYNLILSEGNKKATYGARQSYPDRPERFDKQPQVLCKESLSGRHYWEFEWNDCSYEAIHVAVAYSEIERKSGRSDSLIGRNTISWAFGKTADSGNKTHSLKAFYNNQVRWSSPYPSDGCNRVGVYLDWPAGTLSFYRVSSNTLRHLYTFHTTFTEPVYPGFMIYYEQNYAGDLTSPLCATLFLLD</sequence>
<dbReference type="Pfam" id="PF13765">
    <property type="entry name" value="PRY"/>
    <property type="match status" value="1"/>
</dbReference>
<evidence type="ECO:0000313" key="8">
    <source>
        <dbReference type="Ensembl" id="ENSSLUP00000029302.1"/>
    </source>
</evidence>
<dbReference type="InterPro" id="IPR001870">
    <property type="entry name" value="B30.2/SPRY"/>
</dbReference>
<dbReference type="GeneTree" id="ENSGT00390000014380"/>
<accession>A0A8C9YYT0</accession>